<feature type="region of interest" description="Disordered" evidence="6">
    <location>
        <begin position="842"/>
        <end position="998"/>
    </location>
</feature>
<feature type="compositionally biased region" description="Polar residues" evidence="6">
    <location>
        <begin position="884"/>
        <end position="897"/>
    </location>
</feature>
<dbReference type="GO" id="GO:0003723">
    <property type="term" value="F:RNA binding"/>
    <property type="evidence" value="ECO:0007669"/>
    <property type="project" value="TreeGrafter"/>
</dbReference>
<keyword evidence="2" id="KW-0507">mRNA processing</keyword>
<evidence type="ECO:0000256" key="5">
    <source>
        <dbReference type="ARBA" id="ARBA00022839"/>
    </source>
</evidence>
<keyword evidence="3" id="KW-0540">Nuclease</keyword>
<protein>
    <submittedName>
        <fullName evidence="9">Uncharacterized protein</fullName>
    </submittedName>
</protein>
<sequence>MGIPAFYRWLTERYPLTIADVMEETPLYISGVSVPVDTSCPNPNGVEFDNLYLDMNGIIHPCFHPEGLPPPTTYEEVFAAVFKYIDRIFSIVRPRKLLFMAIDGVAPRAKMNQQRSRRFRAARDAACQALSIETNGGIVSESKEGNLEQVTKLDSNVITPGTEFMDLLSSALRSYIGLRMKEKLGWRGIKVIISDANVAGEGEHKIMSYIRLQRNLPGFDPNTRHCLYGLDADLIMLALASHEIHFSILREDHGNASTGGKSFKEKQRLMKRQKLNGDSEEIGKFAEKIENHISGMKFQFFNVWILREYLAYDMRIPDTTLKVDLERVIDDFVFMCLFVGNDFLPHIPSLEISEGAIDLLMTVYKKEFARMGGYLTNSFEINLIRVEHFVQAVGSHESAIFRRRNQMQKEWEIRLQRQSKYQKPFHSSKSLFDDGVSESCKSSVKMGTTPLNQNQQNPQSMAIQQSNHFSFNDTSAVVDKIKLGDEGWKERFYAEKFETKSEDERDAIRRHAVHVLMLLFSILGVECAVLHMSKLVSSLTALLLQFLQVFKYVEGICWVMRYYYEGVCSWQWFYPYHYAPFASDFYGCGQLEIHFTLGKPFKPFDQLMAVLPAARKLMMDASSLILDFYPTDFELDINGKRFSWQAICKLPFIEESRLVSEIAKVEHTLTDEERRRNRLGYDVLCVRVSHPLAIKVISLLECKDQSALPTANIKYQIDPTISGGMNGYIYISEKPEWLMTTSDQVISVFYEYPPFHSHIPRLPEGVILPNKSVTKWNCLHAHQLWHEPAVSSSVSSKRQIPKSISGPQLAKLAHRLVSEYSSSKHLDVHRCAEHGFPLDADRMGERRTEVQPKKRKRDKCNKDCLDGRSKESQVGKGDFVPINNAENMESSTLRQQGGSSGDYVSAGVDEIKVDKSKKRKWSSKDREHKEGAEGAGIPDGVQKLERSIQEQRNSDHTPGGADGENDYKEAKSRESKSRKRKEKNKKGNQNDGDSVRNKNAEKLGCTNHISKLQSCILQEQSGGDVHAGGDVALELKTEVKSKKRRKIEADGVVINNVEKLGSCFLMEQRGGDSTHTNADGLNATRNPVPNNNYQELEDGALELKTELKSKNRKKFVADGILINNVEKLGGSSLMEQRGGDSNLTNVVGLGATRSPVPNNIDQEFEDSGLQEQIEHFDHSGANEVEIKPEIKSKRKKRRSKKKQQIELIVPTNDPLNLQSDLPGKEGALDSNHIGVGGLGMKPEVNSKIIAPTNDPLNLQPGLPGKQGALDSNLIGLGGLEMKAEVKSKRKKRRSKKKQKIELIVPTNDPLNLQSGLPGNQGALDSNHIGAGGLGMKPEVNSKIIVPTNDPLNLLPGLPGQQGALDSNHIGVGGFEMKAEVKSKRKKRRSKKKRKIELIVPTNDPLNLQSGLPGEQGALDSNHIGVGGLEMKPEVNSKIIVPSNDPLNLLSGLPGQQGALDSNQIVVGGLEMKPEVNSKIIVPTNDPLNLQSGLPGQQGALDSNHIGVGGFEMKAEVKSKRKKRRSKKKRKIELIVPTNDPLNLQSGLPGEQGALDSNHIGVGGLEMKPEVNSKIIVPTNDPLNLQPGLPGEQGALDSNQIVVGGLEMKPEVNSKIIVPTNDPLNLQSGLPGQQGALDSNHIGVGGFEMKAEVKSKRKKRRSKKKRKIELIVPTNDPLNLQSGLPGEQGALDSNHIGVGGLEMKPEVNSKIIVPTNDPLNLQPGLPGQQGALDSNQIVVGGLEMKPEVNSKINVPTNDPLNLQSGLPGKQGAVDSNLIGVGGLGMKPEVKSKRKKRRSKKKQQTELIIPTNDPLHLKSGHPGIQGALDSNHIGDIVSNYGVENLDLLVPGKQGKDGDHGGAGVVEEIKTGNRFRSMKRSR</sequence>
<evidence type="ECO:0000256" key="2">
    <source>
        <dbReference type="ARBA" id="ARBA00022664"/>
    </source>
</evidence>
<dbReference type="PANTHER" id="PTHR12341:SF53">
    <property type="entry name" value="5'-3' EXORIBONUCLEASE"/>
    <property type="match status" value="1"/>
</dbReference>
<gene>
    <name evidence="9" type="ORF">DKX38_019735</name>
</gene>
<dbReference type="Proteomes" id="UP000326939">
    <property type="component" value="Chromosome 13"/>
</dbReference>
<evidence type="ECO:0000313" key="10">
    <source>
        <dbReference type="Proteomes" id="UP000326939"/>
    </source>
</evidence>
<dbReference type="GO" id="GO:0000956">
    <property type="term" value="P:nuclear-transcribed mRNA catabolic process"/>
    <property type="evidence" value="ECO:0007669"/>
    <property type="project" value="TreeGrafter"/>
</dbReference>
<feature type="compositionally biased region" description="Basic and acidic residues" evidence="6">
    <location>
        <begin position="922"/>
        <end position="932"/>
    </location>
</feature>
<evidence type="ECO:0000256" key="6">
    <source>
        <dbReference type="SAM" id="MobiDB-lite"/>
    </source>
</evidence>
<keyword evidence="10" id="KW-1185">Reference proteome</keyword>
<feature type="domain" description="Xrn1 helical" evidence="8">
    <location>
        <begin position="323"/>
        <end position="509"/>
    </location>
</feature>
<dbReference type="GO" id="GO:0004534">
    <property type="term" value="F:5'-3' RNA exonuclease activity"/>
    <property type="evidence" value="ECO:0007669"/>
    <property type="project" value="TreeGrafter"/>
</dbReference>
<name>A0A5N5KH63_9ROSI</name>
<dbReference type="Pfam" id="PF03159">
    <property type="entry name" value="XRN_N"/>
    <property type="match status" value="1"/>
</dbReference>
<keyword evidence="5" id="KW-0269">Exonuclease</keyword>
<dbReference type="Gene3D" id="3.40.50.12390">
    <property type="match status" value="2"/>
</dbReference>
<dbReference type="GO" id="GO:0005634">
    <property type="term" value="C:nucleus"/>
    <property type="evidence" value="ECO:0007669"/>
    <property type="project" value="TreeGrafter"/>
</dbReference>
<feature type="compositionally biased region" description="Basic and acidic residues" evidence="6">
    <location>
        <begin position="842"/>
        <end position="852"/>
    </location>
</feature>
<dbReference type="Gene3D" id="1.25.40.1050">
    <property type="match status" value="1"/>
</dbReference>
<dbReference type="GO" id="GO:0006397">
    <property type="term" value="P:mRNA processing"/>
    <property type="evidence" value="ECO:0007669"/>
    <property type="project" value="UniProtKB-KW"/>
</dbReference>
<feature type="compositionally biased region" description="Basic and acidic residues" evidence="6">
    <location>
        <begin position="965"/>
        <end position="975"/>
    </location>
</feature>
<dbReference type="InterPro" id="IPR027073">
    <property type="entry name" value="5_3_exoribonuclease"/>
</dbReference>
<dbReference type="InterPro" id="IPR041412">
    <property type="entry name" value="Xrn1_helical"/>
</dbReference>
<dbReference type="InterPro" id="IPR004859">
    <property type="entry name" value="Xrn1_N"/>
</dbReference>
<accession>A0A5N5KH63</accession>
<feature type="domain" description="Xrn1 N-terminal" evidence="7">
    <location>
        <begin position="1"/>
        <end position="252"/>
    </location>
</feature>
<evidence type="ECO:0000256" key="4">
    <source>
        <dbReference type="ARBA" id="ARBA00022801"/>
    </source>
</evidence>
<feature type="compositionally biased region" description="Basic residues" evidence="6">
    <location>
        <begin position="1790"/>
        <end position="1800"/>
    </location>
</feature>
<proteinExistence type="inferred from homology"/>
<comment type="similarity">
    <text evidence="1">Belongs to the 5'-3' exonuclease family. XRN2/RAT1 subfamily.</text>
</comment>
<evidence type="ECO:0000259" key="8">
    <source>
        <dbReference type="Pfam" id="PF17846"/>
    </source>
</evidence>
<evidence type="ECO:0000313" key="9">
    <source>
        <dbReference type="EMBL" id="KAB5529654.1"/>
    </source>
</evidence>
<dbReference type="PANTHER" id="PTHR12341">
    <property type="entry name" value="5'-&gt;3' EXORIBONUCLEASE"/>
    <property type="match status" value="1"/>
</dbReference>
<dbReference type="Pfam" id="PF17846">
    <property type="entry name" value="XRN_M"/>
    <property type="match status" value="2"/>
</dbReference>
<feature type="compositionally biased region" description="Basic residues" evidence="6">
    <location>
        <begin position="976"/>
        <end position="986"/>
    </location>
</feature>
<dbReference type="FunFam" id="3.40.50.12390:FF:000003">
    <property type="entry name" value="5'-3' exoribonuclease"/>
    <property type="match status" value="1"/>
</dbReference>
<feature type="compositionally biased region" description="Basic and acidic residues" evidence="6">
    <location>
        <begin position="860"/>
        <end position="873"/>
    </location>
</feature>
<feature type="compositionally biased region" description="Basic and acidic residues" evidence="6">
    <location>
        <begin position="942"/>
        <end position="955"/>
    </location>
</feature>
<feature type="region of interest" description="Disordered" evidence="6">
    <location>
        <begin position="1776"/>
        <end position="1803"/>
    </location>
</feature>
<organism evidence="9 10">
    <name type="scientific">Salix brachista</name>
    <dbReference type="NCBI Taxonomy" id="2182728"/>
    <lineage>
        <taxon>Eukaryota</taxon>
        <taxon>Viridiplantae</taxon>
        <taxon>Streptophyta</taxon>
        <taxon>Embryophyta</taxon>
        <taxon>Tracheophyta</taxon>
        <taxon>Spermatophyta</taxon>
        <taxon>Magnoliopsida</taxon>
        <taxon>eudicotyledons</taxon>
        <taxon>Gunneridae</taxon>
        <taxon>Pentapetalae</taxon>
        <taxon>rosids</taxon>
        <taxon>fabids</taxon>
        <taxon>Malpighiales</taxon>
        <taxon>Salicaceae</taxon>
        <taxon>Saliceae</taxon>
        <taxon>Salix</taxon>
    </lineage>
</organism>
<comment type="caution">
    <text evidence="9">The sequence shown here is derived from an EMBL/GenBank/DDBJ whole genome shotgun (WGS) entry which is preliminary data.</text>
</comment>
<evidence type="ECO:0000259" key="7">
    <source>
        <dbReference type="Pfam" id="PF03159"/>
    </source>
</evidence>
<evidence type="ECO:0000256" key="3">
    <source>
        <dbReference type="ARBA" id="ARBA00022722"/>
    </source>
</evidence>
<evidence type="ECO:0000256" key="1">
    <source>
        <dbReference type="ARBA" id="ARBA00006994"/>
    </source>
</evidence>
<reference evidence="10" key="1">
    <citation type="journal article" date="2019" name="Gigascience">
        <title>De novo genome assembly of the endangered Acer yangbiense, a plant species with extremely small populations endemic to Yunnan Province, China.</title>
        <authorList>
            <person name="Yang J."/>
            <person name="Wariss H.M."/>
            <person name="Tao L."/>
            <person name="Zhang R."/>
            <person name="Yun Q."/>
            <person name="Hollingsworth P."/>
            <person name="Dao Z."/>
            <person name="Luo G."/>
            <person name="Guo H."/>
            <person name="Ma Y."/>
            <person name="Sun W."/>
        </authorList>
    </citation>
    <scope>NUCLEOTIDE SEQUENCE [LARGE SCALE GENOMIC DNA]</scope>
    <source>
        <strain evidence="10">cv. br00</strain>
    </source>
</reference>
<dbReference type="CDD" id="cd18673">
    <property type="entry name" value="PIN_XRN1-2-like"/>
    <property type="match status" value="1"/>
</dbReference>
<keyword evidence="4" id="KW-0378">Hydrolase</keyword>
<feature type="domain" description="Xrn1 helical" evidence="8">
    <location>
        <begin position="549"/>
        <end position="775"/>
    </location>
</feature>
<dbReference type="EMBL" id="VDCV01000013">
    <property type="protein sequence ID" value="KAB5529654.1"/>
    <property type="molecule type" value="Genomic_DNA"/>
</dbReference>